<dbReference type="Proteomes" id="UP000786875">
    <property type="component" value="Unassembled WGS sequence"/>
</dbReference>
<reference evidence="2 3" key="1">
    <citation type="submission" date="2020-04" db="EMBL/GenBank/DDBJ databases">
        <title>Genome sequencing of Rosenbergiella species.</title>
        <authorList>
            <person name="Alvarez-Perez S."/>
            <person name="Lievens B."/>
        </authorList>
    </citation>
    <scope>NUCLEOTIDE SEQUENCE [LARGE SCALE GENOMIC DNA]</scope>
    <source>
        <strain evidence="2 3">CdVSA20.1</strain>
    </source>
</reference>
<accession>A0ABS5T3S7</accession>
<gene>
    <name evidence="2" type="ORF">HGT73_05320</name>
</gene>
<feature type="compositionally biased region" description="Polar residues" evidence="1">
    <location>
        <begin position="24"/>
        <end position="36"/>
    </location>
</feature>
<name>A0ABS5T3S7_9GAMM</name>
<proteinExistence type="predicted"/>
<evidence type="ECO:0000313" key="3">
    <source>
        <dbReference type="Proteomes" id="UP000786875"/>
    </source>
</evidence>
<keyword evidence="3" id="KW-1185">Reference proteome</keyword>
<comment type="caution">
    <text evidence="2">The sequence shown here is derived from an EMBL/GenBank/DDBJ whole genome shotgun (WGS) entry which is preliminary data.</text>
</comment>
<dbReference type="EMBL" id="JABBFO010000003">
    <property type="protein sequence ID" value="MBT0726807.1"/>
    <property type="molecule type" value="Genomic_DNA"/>
</dbReference>
<feature type="region of interest" description="Disordered" evidence="1">
    <location>
        <begin position="1"/>
        <end position="43"/>
    </location>
</feature>
<evidence type="ECO:0000313" key="2">
    <source>
        <dbReference type="EMBL" id="MBT0726807.1"/>
    </source>
</evidence>
<sequence>MARAQKPIEVPGQEPAAVEPEQIPDTSDTETNQSVEATPDVTPDIAARNQLLSTLHPQATDIIARFEALGFIDDHGSALTDNLDFINLVKQATVVTIASGSDRVTNDEGKRQPVTGAPVLTERGWHIPG</sequence>
<organism evidence="2 3">
    <name type="scientific">Rosenbergiella australiborealis</name>
    <dbReference type="NCBI Taxonomy" id="1544696"/>
    <lineage>
        <taxon>Bacteria</taxon>
        <taxon>Pseudomonadati</taxon>
        <taxon>Pseudomonadota</taxon>
        <taxon>Gammaproteobacteria</taxon>
        <taxon>Enterobacterales</taxon>
        <taxon>Erwiniaceae</taxon>
        <taxon>Rosenbergiella</taxon>
    </lineage>
</organism>
<protein>
    <submittedName>
        <fullName evidence="2">Uncharacterized protein</fullName>
    </submittedName>
</protein>
<dbReference type="RefSeq" id="WP_214212623.1">
    <property type="nucleotide sequence ID" value="NZ_JABBFO010000003.1"/>
</dbReference>
<evidence type="ECO:0000256" key="1">
    <source>
        <dbReference type="SAM" id="MobiDB-lite"/>
    </source>
</evidence>